<protein>
    <submittedName>
        <fullName evidence="1">Uncharacterized protein</fullName>
    </submittedName>
</protein>
<gene>
    <name evidence="1" type="ORF">D6C84_10136</name>
</gene>
<dbReference type="Proteomes" id="UP000310039">
    <property type="component" value="Unassembled WGS sequence"/>
</dbReference>
<evidence type="ECO:0000313" key="2">
    <source>
        <dbReference type="Proteomes" id="UP000310039"/>
    </source>
</evidence>
<evidence type="ECO:0000313" key="1">
    <source>
        <dbReference type="EMBL" id="THZ71872.1"/>
    </source>
</evidence>
<organism evidence="1 2">
    <name type="scientific">Aureobasidium pullulans</name>
    <name type="common">Black yeast</name>
    <name type="synonym">Pullularia pullulans</name>
    <dbReference type="NCBI Taxonomy" id="5580"/>
    <lineage>
        <taxon>Eukaryota</taxon>
        <taxon>Fungi</taxon>
        <taxon>Dikarya</taxon>
        <taxon>Ascomycota</taxon>
        <taxon>Pezizomycotina</taxon>
        <taxon>Dothideomycetes</taxon>
        <taxon>Dothideomycetidae</taxon>
        <taxon>Dothideales</taxon>
        <taxon>Saccotheciaceae</taxon>
        <taxon>Aureobasidium</taxon>
    </lineage>
</organism>
<sequence length="132" mass="15042">MSLFEQLWTSYQWQKGLLDLFVENLLNGILGSVAYAAVHHVHYRLTVSTWRMLAVFDDDDDDDEVAWCHVAFTDVIGVILALIRWNSIGNLVFMGELYNSFGYCYGTSIGLCIAVHSAQALRSWPKVRIRLV</sequence>
<reference evidence="1 2" key="1">
    <citation type="submission" date="2018-10" db="EMBL/GenBank/DDBJ databases">
        <title>Fifty Aureobasidium pullulans genomes reveal a recombining polyextremotolerant generalist.</title>
        <authorList>
            <person name="Gostincar C."/>
            <person name="Turk M."/>
            <person name="Zajc J."/>
            <person name="Gunde-Cimerman N."/>
        </authorList>
    </citation>
    <scope>NUCLEOTIDE SEQUENCE [LARGE SCALE GENOMIC DNA]</scope>
    <source>
        <strain evidence="1 2">EXF-3403</strain>
    </source>
</reference>
<dbReference type="AlphaFoldDB" id="A0A4S9X030"/>
<dbReference type="EMBL" id="QZBT01000307">
    <property type="protein sequence ID" value="THZ71872.1"/>
    <property type="molecule type" value="Genomic_DNA"/>
</dbReference>
<accession>A0A4S9X030</accession>
<name>A0A4S9X030_AURPU</name>
<proteinExistence type="predicted"/>
<comment type="caution">
    <text evidence="1">The sequence shown here is derived from an EMBL/GenBank/DDBJ whole genome shotgun (WGS) entry which is preliminary data.</text>
</comment>